<dbReference type="AlphaFoldDB" id="A0A0V0REA7"/>
<dbReference type="Proteomes" id="UP000054630">
    <property type="component" value="Unassembled WGS sequence"/>
</dbReference>
<accession>A0A0V0REA7</accession>
<gene>
    <name evidence="1" type="ORF">T07_7324</name>
</gene>
<organism evidence="1 2">
    <name type="scientific">Trichinella nelsoni</name>
    <dbReference type="NCBI Taxonomy" id="6336"/>
    <lineage>
        <taxon>Eukaryota</taxon>
        <taxon>Metazoa</taxon>
        <taxon>Ecdysozoa</taxon>
        <taxon>Nematoda</taxon>
        <taxon>Enoplea</taxon>
        <taxon>Dorylaimia</taxon>
        <taxon>Trichinellida</taxon>
        <taxon>Trichinellidae</taxon>
        <taxon>Trichinella</taxon>
    </lineage>
</organism>
<evidence type="ECO:0000313" key="1">
    <source>
        <dbReference type="EMBL" id="KRX12836.1"/>
    </source>
</evidence>
<proteinExistence type="predicted"/>
<sequence length="118" mass="12993">MVGKGYEVSVFDVAPNVPDKQVEREKLPVECAAFPFGICELPTEQGKQLPVVVDQLFQHSTDGGTGCIHCNCCHRRKLKLFLPRLALWDCRPMDCIEIAFLGGGGHIAMVKVGHSDEL</sequence>
<keyword evidence="2" id="KW-1185">Reference proteome</keyword>
<name>A0A0V0REA7_9BILA</name>
<reference evidence="1 2" key="1">
    <citation type="submission" date="2015-01" db="EMBL/GenBank/DDBJ databases">
        <title>Evolution of Trichinella species and genotypes.</title>
        <authorList>
            <person name="Korhonen P.K."/>
            <person name="Edoardo P."/>
            <person name="Giuseppe L.R."/>
            <person name="Gasser R.B."/>
        </authorList>
    </citation>
    <scope>NUCLEOTIDE SEQUENCE [LARGE SCALE GENOMIC DNA]</scope>
    <source>
        <strain evidence="1">ISS37</strain>
    </source>
</reference>
<evidence type="ECO:0000313" key="2">
    <source>
        <dbReference type="Proteomes" id="UP000054630"/>
    </source>
</evidence>
<protein>
    <submittedName>
        <fullName evidence="1">Uncharacterized protein</fullName>
    </submittedName>
</protein>
<dbReference type="EMBL" id="JYDL01000260">
    <property type="protein sequence ID" value="KRX12836.1"/>
    <property type="molecule type" value="Genomic_DNA"/>
</dbReference>
<comment type="caution">
    <text evidence="1">The sequence shown here is derived from an EMBL/GenBank/DDBJ whole genome shotgun (WGS) entry which is preliminary data.</text>
</comment>